<dbReference type="InterPro" id="IPR003399">
    <property type="entry name" value="Mce/MlaD"/>
</dbReference>
<reference evidence="3 4" key="1">
    <citation type="submission" date="2019-01" db="EMBL/GenBank/DDBJ databases">
        <title>Sinorhodobacter populi sp. nov. isolated from the symptomatic bark tissue of Populus euramericana canker.</title>
        <authorList>
            <person name="Xu G."/>
        </authorList>
    </citation>
    <scope>NUCLEOTIDE SEQUENCE [LARGE SCALE GENOMIC DNA]</scope>
    <source>
        <strain evidence="3 4">2D-5</strain>
    </source>
</reference>
<keyword evidence="4" id="KW-1185">Reference proteome</keyword>
<accession>A0A443IJ42</accession>
<gene>
    <name evidence="3" type="ORF">D2T33_21290</name>
</gene>
<protein>
    <submittedName>
        <fullName evidence="3">MCE family protein</fullName>
    </submittedName>
</protein>
<dbReference type="RefSeq" id="WP_128271111.1">
    <property type="nucleotide sequence ID" value="NZ_SAUW01000059.1"/>
</dbReference>
<dbReference type="Proteomes" id="UP000285710">
    <property type="component" value="Unassembled WGS sequence"/>
</dbReference>
<evidence type="ECO:0000313" key="3">
    <source>
        <dbReference type="EMBL" id="RWR04237.1"/>
    </source>
</evidence>
<evidence type="ECO:0000313" key="4">
    <source>
        <dbReference type="Proteomes" id="UP000285710"/>
    </source>
</evidence>
<feature type="domain" description="Mce/MlaD" evidence="2">
    <location>
        <begin position="40"/>
        <end position="115"/>
    </location>
</feature>
<sequence length="419" mass="44007">METKANYTLIGAFTIAGFVGILAFLIWFAKLQVNRQFAYYDIYFPEVSGLNVSSSVTFAGLPVGKVINMRMADRGDGSVQVRIEVQEDTPVRTDSAAALMPQGVTGINIVAISAGSAAAPLLRAASGDSVPVIPARATVLQSLSSHGPEMIERLNMVSEQLTQLLGEENQNRVSRILDNVERSSAHLDQALTDIAQATDAVSSTVTAFSGFGEKLDGLGDSAGQTLASADTALKKFTETATNLDGLIETGNRAAAGIGDYVSGDLAGLTARLDTTAAALGDTVPDAARQARDTLAAAQRTFDGVSGVIDTDVGPVVRDLRQTLGSLDTALARVSDDLPEIMSQLRGAADSAQGAFASLRGMIDGARTPVEAFTRNGLPQFTRAASGMQGLIANMDQLVTTLRRNPSQLLSGQKVPEFRR</sequence>
<keyword evidence="1" id="KW-0472">Membrane</keyword>
<dbReference type="Pfam" id="PF02470">
    <property type="entry name" value="MlaD"/>
    <property type="match status" value="1"/>
</dbReference>
<keyword evidence="1" id="KW-1133">Transmembrane helix</keyword>
<evidence type="ECO:0000259" key="2">
    <source>
        <dbReference type="Pfam" id="PF02470"/>
    </source>
</evidence>
<feature type="transmembrane region" description="Helical" evidence="1">
    <location>
        <begin position="7"/>
        <end position="29"/>
    </location>
</feature>
<reference evidence="3 4" key="2">
    <citation type="submission" date="2019-01" db="EMBL/GenBank/DDBJ databases">
        <authorList>
            <person name="Li Y."/>
        </authorList>
    </citation>
    <scope>NUCLEOTIDE SEQUENCE [LARGE SCALE GENOMIC DNA]</scope>
    <source>
        <strain evidence="3 4">2D-5</strain>
    </source>
</reference>
<dbReference type="EMBL" id="SAUW01000059">
    <property type="protein sequence ID" value="RWR04237.1"/>
    <property type="molecule type" value="Genomic_DNA"/>
</dbReference>
<comment type="caution">
    <text evidence="3">The sequence shown here is derived from an EMBL/GenBank/DDBJ whole genome shotgun (WGS) entry which is preliminary data.</text>
</comment>
<organism evidence="3 4">
    <name type="scientific">Paenirhodobacter populi</name>
    <dbReference type="NCBI Taxonomy" id="2306993"/>
    <lineage>
        <taxon>Bacteria</taxon>
        <taxon>Pseudomonadati</taxon>
        <taxon>Pseudomonadota</taxon>
        <taxon>Alphaproteobacteria</taxon>
        <taxon>Rhodobacterales</taxon>
        <taxon>Rhodobacter group</taxon>
        <taxon>Paenirhodobacter</taxon>
    </lineage>
</organism>
<name>A0A443IJ42_9RHOB</name>
<dbReference type="AlphaFoldDB" id="A0A443IJ42"/>
<dbReference type="PANTHER" id="PTHR36698:SF2">
    <property type="entry name" value="MCE_MLAD DOMAIN-CONTAINING PROTEIN"/>
    <property type="match status" value="1"/>
</dbReference>
<dbReference type="PANTHER" id="PTHR36698">
    <property type="entry name" value="BLL5892 PROTEIN"/>
    <property type="match status" value="1"/>
</dbReference>
<proteinExistence type="predicted"/>
<keyword evidence="1" id="KW-0812">Transmembrane</keyword>
<evidence type="ECO:0000256" key="1">
    <source>
        <dbReference type="SAM" id="Phobius"/>
    </source>
</evidence>